<dbReference type="EMBL" id="CP091139">
    <property type="protein sequence ID" value="UUT36357.1"/>
    <property type="molecule type" value="Genomic_DNA"/>
</dbReference>
<evidence type="ECO:0000313" key="2">
    <source>
        <dbReference type="Proteomes" id="UP001054811"/>
    </source>
</evidence>
<sequence>MDSIDRQEHEAWHRERLASVTSARGNLALVETRWYPAGTTIPAEASCATPTRTG</sequence>
<reference evidence="1" key="1">
    <citation type="submission" date="2022-01" db="EMBL/GenBank/DDBJ databases">
        <title>Microbacterium eymi and Microbacterium rhizovicinus sp. nov., isolated from the rhizospheric soil of Elymus tsukushiensis, a plant native to the Dokdo Islands, Republic of Korea.</title>
        <authorList>
            <person name="Hwang Y.J."/>
        </authorList>
    </citation>
    <scope>NUCLEOTIDE SEQUENCE</scope>
    <source>
        <strain evidence="1">KUDC0405</strain>
    </source>
</reference>
<proteinExistence type="predicted"/>
<keyword evidence="2" id="KW-1185">Reference proteome</keyword>
<organism evidence="1 2">
    <name type="scientific">Microbacterium elymi</name>
    <dbReference type="NCBI Taxonomy" id="2909587"/>
    <lineage>
        <taxon>Bacteria</taxon>
        <taxon>Bacillati</taxon>
        <taxon>Actinomycetota</taxon>
        <taxon>Actinomycetes</taxon>
        <taxon>Micrococcales</taxon>
        <taxon>Microbacteriaceae</taxon>
        <taxon>Microbacterium</taxon>
    </lineage>
</organism>
<dbReference type="Proteomes" id="UP001054811">
    <property type="component" value="Chromosome"/>
</dbReference>
<gene>
    <name evidence="1" type="ORF">L2X98_25830</name>
</gene>
<evidence type="ECO:0000313" key="1">
    <source>
        <dbReference type="EMBL" id="UUT36357.1"/>
    </source>
</evidence>
<dbReference type="RefSeq" id="WP_259613015.1">
    <property type="nucleotide sequence ID" value="NZ_CP091139.2"/>
</dbReference>
<name>A0ABY5NME6_9MICO</name>
<accession>A0ABY5NME6</accession>
<protein>
    <submittedName>
        <fullName evidence="1">Uncharacterized protein</fullName>
    </submittedName>
</protein>